<dbReference type="GO" id="GO:0004185">
    <property type="term" value="F:serine-type carboxypeptidase activity"/>
    <property type="evidence" value="ECO:0007669"/>
    <property type="project" value="InterPro"/>
</dbReference>
<comment type="similarity">
    <text evidence="1">Belongs to the peptidase S10 family.</text>
</comment>
<reference evidence="3" key="2">
    <citation type="submission" date="2025-08" db="UniProtKB">
        <authorList>
            <consortium name="RefSeq"/>
        </authorList>
    </citation>
    <scope>IDENTIFICATION</scope>
    <source>
        <tissue evidence="3">Etiolated seedlings</tissue>
    </source>
</reference>
<dbReference type="OrthoDB" id="443318at2759"/>
<dbReference type="GeneID" id="101501322"/>
<dbReference type="InterPro" id="IPR029058">
    <property type="entry name" value="AB_hydrolase_fold"/>
</dbReference>
<name>A0A1S3EH73_CICAR</name>
<gene>
    <name evidence="3" type="primary">LOC101501322</name>
</gene>
<accession>A0A1S3EH73</accession>
<evidence type="ECO:0000313" key="3">
    <source>
        <dbReference type="RefSeq" id="XP_012574768.1"/>
    </source>
</evidence>
<reference evidence="2" key="1">
    <citation type="journal article" date="2013" name="Nat. Biotechnol.">
        <title>Draft genome sequence of chickpea (Cicer arietinum) provides a resource for trait improvement.</title>
        <authorList>
            <person name="Varshney R.K."/>
            <person name="Song C."/>
            <person name="Saxena R.K."/>
            <person name="Azam S."/>
            <person name="Yu S."/>
            <person name="Sharpe A.G."/>
            <person name="Cannon S."/>
            <person name="Baek J."/>
            <person name="Rosen B.D."/>
            <person name="Tar'an B."/>
            <person name="Millan T."/>
            <person name="Zhang X."/>
            <person name="Ramsay L.D."/>
            <person name="Iwata A."/>
            <person name="Wang Y."/>
            <person name="Nelson W."/>
            <person name="Farmer A.D."/>
            <person name="Gaur P.M."/>
            <person name="Soderlund C."/>
            <person name="Penmetsa R.V."/>
            <person name="Xu C."/>
            <person name="Bharti A.K."/>
            <person name="He W."/>
            <person name="Winter P."/>
            <person name="Zhao S."/>
            <person name="Hane J.K."/>
            <person name="Carrasquilla-Garcia N."/>
            <person name="Condie J.A."/>
            <person name="Upadhyaya H.D."/>
            <person name="Luo M.C."/>
            <person name="Thudi M."/>
            <person name="Gowda C.L."/>
            <person name="Singh N.P."/>
            <person name="Lichtenzveig J."/>
            <person name="Gali K.K."/>
            <person name="Rubio J."/>
            <person name="Nadarajan N."/>
            <person name="Dolezel J."/>
            <person name="Bansal K.C."/>
            <person name="Xu X."/>
            <person name="Edwards D."/>
            <person name="Zhang G."/>
            <person name="Kahl G."/>
            <person name="Gil J."/>
            <person name="Singh K.B."/>
            <person name="Datta S.K."/>
            <person name="Jackson S.A."/>
            <person name="Wang J."/>
            <person name="Cook D.R."/>
        </authorList>
    </citation>
    <scope>NUCLEOTIDE SEQUENCE [LARGE SCALE GENOMIC DNA]</scope>
    <source>
        <strain evidence="2">cv. CDC Frontier</strain>
    </source>
</reference>
<dbReference type="AlphaFoldDB" id="A0A1S3EH73"/>
<dbReference type="PANTHER" id="PTHR11802:SF281">
    <property type="entry name" value="CARBOXYPEPTIDASE"/>
    <property type="match status" value="1"/>
</dbReference>
<sequence length="108" mass="11906">MWLHGGNMESITGGLGCTFVGLGAFMEHDPFKPTDKCLVKNAYSWNKETNMLYLESPAGVGFSYSTNKSFYNYVTCDMTCHFAPQLAALIVHTKTNITLKGIVIGNPF</sequence>
<evidence type="ECO:0000313" key="2">
    <source>
        <dbReference type="Proteomes" id="UP000087171"/>
    </source>
</evidence>
<dbReference type="PRINTS" id="PR00724">
    <property type="entry name" value="CRBOXYPTASEC"/>
</dbReference>
<dbReference type="KEGG" id="cam:101501322"/>
<protein>
    <submittedName>
        <fullName evidence="3">Serine carboxypeptidase-like 45</fullName>
    </submittedName>
</protein>
<dbReference type="InterPro" id="IPR001563">
    <property type="entry name" value="Peptidase_S10"/>
</dbReference>
<dbReference type="SUPFAM" id="SSF53474">
    <property type="entry name" value="alpha/beta-Hydrolases"/>
    <property type="match status" value="1"/>
</dbReference>
<dbReference type="Gene3D" id="3.40.50.1820">
    <property type="entry name" value="alpha/beta hydrolase"/>
    <property type="match status" value="1"/>
</dbReference>
<keyword evidence="2" id="KW-1185">Reference proteome</keyword>
<proteinExistence type="inferred from homology"/>
<organism evidence="2 3">
    <name type="scientific">Cicer arietinum</name>
    <name type="common">Chickpea</name>
    <name type="synonym">Garbanzo</name>
    <dbReference type="NCBI Taxonomy" id="3827"/>
    <lineage>
        <taxon>Eukaryota</taxon>
        <taxon>Viridiplantae</taxon>
        <taxon>Streptophyta</taxon>
        <taxon>Embryophyta</taxon>
        <taxon>Tracheophyta</taxon>
        <taxon>Spermatophyta</taxon>
        <taxon>Magnoliopsida</taxon>
        <taxon>eudicotyledons</taxon>
        <taxon>Gunneridae</taxon>
        <taxon>Pentapetalae</taxon>
        <taxon>rosids</taxon>
        <taxon>fabids</taxon>
        <taxon>Fabales</taxon>
        <taxon>Fabaceae</taxon>
        <taxon>Papilionoideae</taxon>
        <taxon>50 kb inversion clade</taxon>
        <taxon>NPAAA clade</taxon>
        <taxon>Hologalegina</taxon>
        <taxon>IRL clade</taxon>
        <taxon>Cicereae</taxon>
        <taxon>Cicer</taxon>
    </lineage>
</organism>
<dbReference type="GO" id="GO:0006508">
    <property type="term" value="P:proteolysis"/>
    <property type="evidence" value="ECO:0007669"/>
    <property type="project" value="InterPro"/>
</dbReference>
<dbReference type="Proteomes" id="UP000087171">
    <property type="component" value="Chromosome Ca1"/>
</dbReference>
<evidence type="ECO:0000256" key="1">
    <source>
        <dbReference type="ARBA" id="ARBA00009431"/>
    </source>
</evidence>
<dbReference type="Pfam" id="PF00450">
    <property type="entry name" value="Peptidase_S10"/>
    <property type="match status" value="1"/>
</dbReference>
<dbReference type="PANTHER" id="PTHR11802">
    <property type="entry name" value="SERINE PROTEASE FAMILY S10 SERINE CARBOXYPEPTIDASE"/>
    <property type="match status" value="1"/>
</dbReference>
<dbReference type="RefSeq" id="XP_012574768.1">
    <property type="nucleotide sequence ID" value="XM_012719314.2"/>
</dbReference>
<dbReference type="GO" id="GO:0005773">
    <property type="term" value="C:vacuole"/>
    <property type="evidence" value="ECO:0007669"/>
    <property type="project" value="TreeGrafter"/>
</dbReference>